<evidence type="ECO:0000256" key="1">
    <source>
        <dbReference type="PROSITE-ProRule" id="PRU00285"/>
    </source>
</evidence>
<dbReference type="CDD" id="cd06464">
    <property type="entry name" value="ACD_sHsps-like"/>
    <property type="match status" value="1"/>
</dbReference>
<organism evidence="4 5">
    <name type="scientific">Rhodococcus spongiicola</name>
    <dbReference type="NCBI Taxonomy" id="2487352"/>
    <lineage>
        <taxon>Bacteria</taxon>
        <taxon>Bacillati</taxon>
        <taxon>Actinomycetota</taxon>
        <taxon>Actinomycetes</taxon>
        <taxon>Mycobacteriales</taxon>
        <taxon>Nocardiaceae</taxon>
        <taxon>Rhodococcus</taxon>
    </lineage>
</organism>
<dbReference type="InterPro" id="IPR002068">
    <property type="entry name" value="A-crystallin/Hsp20_dom"/>
</dbReference>
<dbReference type="InterPro" id="IPR008978">
    <property type="entry name" value="HSP20-like_chaperone"/>
</dbReference>
<dbReference type="RefSeq" id="WP_127947660.1">
    <property type="nucleotide sequence ID" value="NZ_RKLN01000004.1"/>
</dbReference>
<name>A0A3S3ZK14_9NOCA</name>
<dbReference type="SUPFAM" id="SSF49764">
    <property type="entry name" value="HSP20-like chaperones"/>
    <property type="match status" value="1"/>
</dbReference>
<comment type="similarity">
    <text evidence="1 2">Belongs to the small heat shock protein (HSP20) family.</text>
</comment>
<dbReference type="Pfam" id="PF00011">
    <property type="entry name" value="HSP20"/>
    <property type="match status" value="1"/>
</dbReference>
<evidence type="ECO:0000313" key="4">
    <source>
        <dbReference type="EMBL" id="RVW02517.1"/>
    </source>
</evidence>
<proteinExistence type="inferred from homology"/>
<dbReference type="PROSITE" id="PS01031">
    <property type="entry name" value="SHSP"/>
    <property type="match status" value="1"/>
</dbReference>
<protein>
    <submittedName>
        <fullName evidence="4">Hsp20/alpha crystallin family protein</fullName>
    </submittedName>
</protein>
<evidence type="ECO:0000256" key="2">
    <source>
        <dbReference type="RuleBase" id="RU003616"/>
    </source>
</evidence>
<feature type="domain" description="SHSP" evidence="3">
    <location>
        <begin position="37"/>
        <end position="147"/>
    </location>
</feature>
<keyword evidence="5" id="KW-1185">Reference proteome</keyword>
<reference evidence="4 5" key="1">
    <citation type="submission" date="2018-11" db="EMBL/GenBank/DDBJ databases">
        <title>Rhodococcus spongicola sp. nov. and Rhodococcus xishaensis sp. nov. from marine sponges.</title>
        <authorList>
            <person name="Li L."/>
            <person name="Lin H.W."/>
        </authorList>
    </citation>
    <scope>NUCLEOTIDE SEQUENCE [LARGE SCALE GENOMIC DNA]</scope>
    <source>
        <strain evidence="4 5">LHW50502</strain>
    </source>
</reference>
<dbReference type="Proteomes" id="UP000284333">
    <property type="component" value="Unassembled WGS sequence"/>
</dbReference>
<sequence length="150" mass="17044">MSVHSPHRPTQALMPNWPMMPDWSDLVARFESMPPWTSMEGHMIRVEEHLDADRYVVRAELPGVDPAKDVDISVREGQLTIKAERAERKEEGTRSEFRYGNFYRSMLLPTGADEDSIDATYGDGILTVSIPLAASSSQERHVEVKKMSRK</sequence>
<gene>
    <name evidence="4" type="ORF">EF834_13250</name>
</gene>
<dbReference type="EMBL" id="RKLN01000004">
    <property type="protein sequence ID" value="RVW02517.1"/>
    <property type="molecule type" value="Genomic_DNA"/>
</dbReference>
<dbReference type="Gene3D" id="2.60.40.790">
    <property type="match status" value="1"/>
</dbReference>
<evidence type="ECO:0000313" key="5">
    <source>
        <dbReference type="Proteomes" id="UP000284333"/>
    </source>
</evidence>
<dbReference type="PANTHER" id="PTHR11527">
    <property type="entry name" value="HEAT-SHOCK PROTEIN 20 FAMILY MEMBER"/>
    <property type="match status" value="1"/>
</dbReference>
<dbReference type="OrthoDB" id="3855217at2"/>
<accession>A0A3S3ZK14</accession>
<dbReference type="AlphaFoldDB" id="A0A3S3ZK14"/>
<dbReference type="InterPro" id="IPR031107">
    <property type="entry name" value="Small_HSP"/>
</dbReference>
<comment type="caution">
    <text evidence="4">The sequence shown here is derived from an EMBL/GenBank/DDBJ whole genome shotgun (WGS) entry which is preliminary data.</text>
</comment>
<evidence type="ECO:0000259" key="3">
    <source>
        <dbReference type="PROSITE" id="PS01031"/>
    </source>
</evidence>